<comment type="caution">
    <text evidence="1">The sequence shown here is derived from an EMBL/GenBank/DDBJ whole genome shotgun (WGS) entry which is preliminary data.</text>
</comment>
<gene>
    <name evidence="1" type="ORF">KUCAC02_017951</name>
</gene>
<evidence type="ECO:0000313" key="1">
    <source>
        <dbReference type="EMBL" id="KAI4809035.1"/>
    </source>
</evidence>
<feature type="non-terminal residue" evidence="1">
    <location>
        <position position="73"/>
    </location>
</feature>
<sequence length="73" mass="8128">LVGNEVLNLRCVGLSISVGVDPQKSHEVKKYGSFMSTMYVVKETAMQVSCCWKQMMLRAFVLDADCCMDMSSP</sequence>
<protein>
    <submittedName>
        <fullName evidence="1">Uncharacterized protein</fullName>
    </submittedName>
</protein>
<evidence type="ECO:0000313" key="2">
    <source>
        <dbReference type="Proteomes" id="UP001057452"/>
    </source>
</evidence>
<proteinExistence type="predicted"/>
<reference evidence="1" key="1">
    <citation type="submission" date="2022-05" db="EMBL/GenBank/DDBJ databases">
        <title>Chromosome-level genome of Chaenocephalus aceratus.</title>
        <authorList>
            <person name="Park H."/>
        </authorList>
    </citation>
    <scope>NUCLEOTIDE SEQUENCE</scope>
    <source>
        <strain evidence="1">KU_202001</strain>
    </source>
</reference>
<dbReference type="Proteomes" id="UP001057452">
    <property type="component" value="Chromosome 17"/>
</dbReference>
<name>A0ACB9W7P9_CHAAC</name>
<feature type="non-terminal residue" evidence="1">
    <location>
        <position position="1"/>
    </location>
</feature>
<keyword evidence="2" id="KW-1185">Reference proteome</keyword>
<organism evidence="1 2">
    <name type="scientific">Chaenocephalus aceratus</name>
    <name type="common">Blackfin icefish</name>
    <name type="synonym">Chaenichthys aceratus</name>
    <dbReference type="NCBI Taxonomy" id="36190"/>
    <lineage>
        <taxon>Eukaryota</taxon>
        <taxon>Metazoa</taxon>
        <taxon>Chordata</taxon>
        <taxon>Craniata</taxon>
        <taxon>Vertebrata</taxon>
        <taxon>Euteleostomi</taxon>
        <taxon>Actinopterygii</taxon>
        <taxon>Neopterygii</taxon>
        <taxon>Teleostei</taxon>
        <taxon>Neoteleostei</taxon>
        <taxon>Acanthomorphata</taxon>
        <taxon>Eupercaria</taxon>
        <taxon>Perciformes</taxon>
        <taxon>Notothenioidei</taxon>
        <taxon>Channichthyidae</taxon>
        <taxon>Chaenocephalus</taxon>
    </lineage>
</organism>
<accession>A0ACB9W7P9</accession>
<dbReference type="EMBL" id="CM043801">
    <property type="protein sequence ID" value="KAI4809035.1"/>
    <property type="molecule type" value="Genomic_DNA"/>
</dbReference>